<gene>
    <name evidence="1" type="ORF">A11K_0104080</name>
</gene>
<evidence type="ECO:0000313" key="1">
    <source>
        <dbReference type="EMBL" id="KFA03346.1"/>
    </source>
</evidence>
<comment type="caution">
    <text evidence="1">The sequence shown here is derived from an EMBL/GenBank/DDBJ whole genome shotgun (WGS) entry which is preliminary data.</text>
</comment>
<accession>A0A836P4U0</accession>
<protein>
    <submittedName>
        <fullName evidence="1">Uncharacterized protein</fullName>
    </submittedName>
</protein>
<dbReference type="EMBL" id="AKBN01000200">
    <property type="protein sequence ID" value="KFA03346.1"/>
    <property type="molecule type" value="Genomic_DNA"/>
</dbReference>
<dbReference type="AlphaFoldDB" id="A0A836P4U0"/>
<organism evidence="1">
    <name type="scientific">Xanthomonas vasicola pv. vasculorum NCPPB 890</name>
    <dbReference type="NCBI Taxonomy" id="1184265"/>
    <lineage>
        <taxon>Bacteria</taxon>
        <taxon>Pseudomonadati</taxon>
        <taxon>Pseudomonadota</taxon>
        <taxon>Gammaproteobacteria</taxon>
        <taxon>Lysobacterales</taxon>
        <taxon>Lysobacteraceae</taxon>
        <taxon>Xanthomonas</taxon>
    </lineage>
</organism>
<sequence>MTRDVFDARLSALGNDTSPQGAAHRAALLRVRSQVEAGLAGRAPPRAPKPPTIADKLREQMLATGRKRAWAGDPDLLLEAYEAAGGRVVHPLDRIKATLDAARRSKLFHHAGYIRACDRTGMREIRHPYFVLAEVASSPSP</sequence>
<proteinExistence type="predicted"/>
<name>A0A836P4U0_XANVA</name>
<reference evidence="1" key="1">
    <citation type="submission" date="2012-05" db="EMBL/GenBank/DDBJ databases">
        <authorList>
            <person name="Studholme D.J."/>
            <person name="Wasukira A."/>
            <person name="Grant M."/>
        </authorList>
    </citation>
    <scope>NUCLEOTIDE SEQUENCE [LARGE SCALE GENOMIC DNA]</scope>
    <source>
        <strain evidence="1">NCPPB 890</strain>
    </source>
</reference>